<proteinExistence type="predicted"/>
<organism evidence="2 3">
    <name type="scientific">Tritrichomonas musculus</name>
    <dbReference type="NCBI Taxonomy" id="1915356"/>
    <lineage>
        <taxon>Eukaryota</taxon>
        <taxon>Metamonada</taxon>
        <taxon>Parabasalia</taxon>
        <taxon>Tritrichomonadida</taxon>
        <taxon>Tritrichomonadidae</taxon>
        <taxon>Tritrichomonas</taxon>
    </lineage>
</organism>
<accession>A0ABR2JUW4</accession>
<sequence length="492" mass="57681">MFDPHGLSRSKRTSNSKKGQVIQQRLVDPLPYFNKNDILKYIPYIIKNGLLDNLIFRLFLHQWRFLGLHDNEHLLTINLHLFRETEFTNYDFQFQAGRRPNLITLPPGWYETYAENSYTQLSLLIFWKIPDAPNYMFISVLSFCLNITPDVIARHPETLVFNDTSIGEDNEWYDNSPISEFPINELKCDIIPEITFNNQISAIDDQPLFSVFNFDDPKLTEYVQFSNYQYDRHQNMPLGFEFSDQSVSTSPNTMSYILSVNETPSSKSYTLTPRLTRPLPYYDVNKLKALFPIMKLNGLINDSSEVQAFHLVRLIIIFDNLQRGDKFNLPVLLPRLQWNDIDPFQLELPIYIPDWTGEHDRYIFLQYIIYIETETDYSFASINIKIDTTLDPNFGELGYHWTSVILPDLPFFNNASRYKNIYFIWFQQDILNDSTNMVFSTKDSGYDIILQSASSLKRIQAQFEISCGRGTITLPGEFCFIQNNFSKDKYKI</sequence>
<reference evidence="2 3" key="1">
    <citation type="submission" date="2024-04" db="EMBL/GenBank/DDBJ databases">
        <title>Tritrichomonas musculus Genome.</title>
        <authorList>
            <person name="Alves-Ferreira E."/>
            <person name="Grigg M."/>
            <person name="Lorenzi H."/>
            <person name="Galac M."/>
        </authorList>
    </citation>
    <scope>NUCLEOTIDE SEQUENCE [LARGE SCALE GENOMIC DNA]</scope>
    <source>
        <strain evidence="2 3">EAF2021</strain>
    </source>
</reference>
<dbReference type="Proteomes" id="UP001470230">
    <property type="component" value="Unassembled WGS sequence"/>
</dbReference>
<evidence type="ECO:0000256" key="1">
    <source>
        <dbReference type="SAM" id="MobiDB-lite"/>
    </source>
</evidence>
<keyword evidence="3" id="KW-1185">Reference proteome</keyword>
<name>A0ABR2JUW4_9EUKA</name>
<evidence type="ECO:0000313" key="2">
    <source>
        <dbReference type="EMBL" id="KAK8882664.1"/>
    </source>
</evidence>
<feature type="region of interest" description="Disordered" evidence="1">
    <location>
        <begin position="1"/>
        <end position="20"/>
    </location>
</feature>
<comment type="caution">
    <text evidence="2">The sequence shown here is derived from an EMBL/GenBank/DDBJ whole genome shotgun (WGS) entry which is preliminary data.</text>
</comment>
<evidence type="ECO:0000313" key="3">
    <source>
        <dbReference type="Proteomes" id="UP001470230"/>
    </source>
</evidence>
<gene>
    <name evidence="2" type="ORF">M9Y10_045306</name>
</gene>
<protein>
    <submittedName>
        <fullName evidence="2">Uncharacterized protein</fullName>
    </submittedName>
</protein>
<dbReference type="EMBL" id="JAPFFF010000009">
    <property type="protein sequence ID" value="KAK8882664.1"/>
    <property type="molecule type" value="Genomic_DNA"/>
</dbReference>